<dbReference type="PROSITE" id="PS00687">
    <property type="entry name" value="ALDEHYDE_DEHYDR_GLU"/>
    <property type="match status" value="1"/>
</dbReference>
<comment type="caution">
    <text evidence="8">The sequence shown here is derived from an EMBL/GenBank/DDBJ whole genome shotgun (WGS) entry which is preliminary data.</text>
</comment>
<comment type="catalytic activity">
    <reaction evidence="4">
        <text>an aldehyde + NAD(+) + H2O = a carboxylate + NADH + 2 H(+)</text>
        <dbReference type="Rhea" id="RHEA:16185"/>
        <dbReference type="ChEBI" id="CHEBI:15377"/>
        <dbReference type="ChEBI" id="CHEBI:15378"/>
        <dbReference type="ChEBI" id="CHEBI:17478"/>
        <dbReference type="ChEBI" id="CHEBI:29067"/>
        <dbReference type="ChEBI" id="CHEBI:57540"/>
        <dbReference type="ChEBI" id="CHEBI:57945"/>
        <dbReference type="EC" id="1.2.1.3"/>
    </reaction>
</comment>
<evidence type="ECO:0000256" key="4">
    <source>
        <dbReference type="ARBA" id="ARBA00049194"/>
    </source>
</evidence>
<dbReference type="Gene3D" id="3.40.605.10">
    <property type="entry name" value="Aldehyde Dehydrogenase, Chain A, domain 1"/>
    <property type="match status" value="1"/>
</dbReference>
<dbReference type="Proteomes" id="UP000469558">
    <property type="component" value="Unassembled WGS sequence"/>
</dbReference>
<protein>
    <recommendedName>
        <fullName evidence="3">aldehyde dehydrogenase (NAD(+))</fullName>
        <ecNumber evidence="3">1.2.1.3</ecNumber>
    </recommendedName>
</protein>
<dbReference type="EC" id="1.2.1.3" evidence="3"/>
<sequence>MATTNGMKAIDFTTFNNIIAGQPRSSSQLHQGINPSTGKPLWDVPIATQHDLDDAVKSAQGGFKVWSKTPWEERGKIMLKIGEEVKKYSAEMAKLVMLEGGKPMQFATMEAGVASGGMEYFGSLAPFQTEVIDDNEDIKVTMTHIPLGIVGAICPWNFPLATAMNKIGPSLITGSCIIVKPSPFTPYSMLKLAEIAQQFLPPGVFQAMNGDEKLGPLITEHPGIQKISFTGSTATGKRVMQSAAKTMKRVSLELGGNSASIVCPDVDVKKVAPGVAIAAFFNSGQLCVATKRLYVHKDIYKDLLAEIVEVVKGWKTGPTTEDSGSMLGPVQNEMQHNIIKNFFEDCATNGYEFALPGNVGDGPGFVVQPAIVDNPPDSAKIVREEQFGPIVPMMVWENEDDVISRVNDTLTGLGGAVWCADLDRAQRIASKIEAGTIWINSNEKPRPDAYLSGHKESGIGGEGGRYGLYHYVNTQVVHMYKVDVGKSSKL</sequence>
<dbReference type="InterPro" id="IPR029510">
    <property type="entry name" value="Ald_DH_CS_GLU"/>
</dbReference>
<name>A0A8T9CG99_9HELO</name>
<comment type="similarity">
    <text evidence="1 6">Belongs to the aldehyde dehydrogenase family.</text>
</comment>
<dbReference type="OrthoDB" id="310895at2759"/>
<dbReference type="InterPro" id="IPR016162">
    <property type="entry name" value="Ald_DH_N"/>
</dbReference>
<feature type="domain" description="Aldehyde dehydrogenase" evidence="7">
    <location>
        <begin position="30"/>
        <end position="477"/>
    </location>
</feature>
<accession>A0A8T9CG99</accession>
<dbReference type="Gene3D" id="3.40.309.10">
    <property type="entry name" value="Aldehyde Dehydrogenase, Chain A, domain 2"/>
    <property type="match status" value="1"/>
</dbReference>
<evidence type="ECO:0000256" key="5">
    <source>
        <dbReference type="PROSITE-ProRule" id="PRU10007"/>
    </source>
</evidence>
<evidence type="ECO:0000256" key="6">
    <source>
        <dbReference type="RuleBase" id="RU003345"/>
    </source>
</evidence>
<proteinExistence type="inferred from homology"/>
<dbReference type="CDD" id="cd07106">
    <property type="entry name" value="ALDH_AldA-AAD23400"/>
    <property type="match status" value="1"/>
</dbReference>
<dbReference type="InterPro" id="IPR016163">
    <property type="entry name" value="Ald_DH_C"/>
</dbReference>
<feature type="active site" evidence="5">
    <location>
        <position position="253"/>
    </location>
</feature>
<evidence type="ECO:0000259" key="7">
    <source>
        <dbReference type="Pfam" id="PF00171"/>
    </source>
</evidence>
<dbReference type="InterPro" id="IPR016161">
    <property type="entry name" value="Ald_DH/histidinol_DH"/>
</dbReference>
<evidence type="ECO:0000313" key="8">
    <source>
        <dbReference type="EMBL" id="TVY84825.1"/>
    </source>
</evidence>
<dbReference type="GO" id="GO:0004029">
    <property type="term" value="F:aldehyde dehydrogenase (NAD+) activity"/>
    <property type="evidence" value="ECO:0007669"/>
    <property type="project" value="UniProtKB-EC"/>
</dbReference>
<reference evidence="8 9" key="1">
    <citation type="submission" date="2018-05" db="EMBL/GenBank/DDBJ databases">
        <title>Genome sequencing and assembly of the regulated plant pathogen Lachnellula willkommii and related sister species for the development of diagnostic species identification markers.</title>
        <authorList>
            <person name="Giroux E."/>
            <person name="Bilodeau G."/>
        </authorList>
    </citation>
    <scope>NUCLEOTIDE SEQUENCE [LARGE SCALE GENOMIC DNA]</scope>
    <source>
        <strain evidence="8 9">CBS 268.59</strain>
    </source>
</reference>
<keyword evidence="2 6" id="KW-0560">Oxidoreductase</keyword>
<dbReference type="InterPro" id="IPR044086">
    <property type="entry name" value="LUC3-like"/>
</dbReference>
<evidence type="ECO:0000256" key="3">
    <source>
        <dbReference type="ARBA" id="ARBA00024226"/>
    </source>
</evidence>
<evidence type="ECO:0000313" key="9">
    <source>
        <dbReference type="Proteomes" id="UP000469558"/>
    </source>
</evidence>
<gene>
    <name evidence="8" type="primary">FUS7_2</name>
    <name evidence="8" type="ORF">LSUE1_G000597</name>
</gene>
<dbReference type="SUPFAM" id="SSF53720">
    <property type="entry name" value="ALDH-like"/>
    <property type="match status" value="1"/>
</dbReference>
<dbReference type="InterPro" id="IPR015590">
    <property type="entry name" value="Aldehyde_DH_dom"/>
</dbReference>
<keyword evidence="9" id="KW-1185">Reference proteome</keyword>
<dbReference type="Pfam" id="PF00171">
    <property type="entry name" value="Aldedh"/>
    <property type="match status" value="1"/>
</dbReference>
<dbReference type="PANTHER" id="PTHR11699">
    <property type="entry name" value="ALDEHYDE DEHYDROGENASE-RELATED"/>
    <property type="match status" value="1"/>
</dbReference>
<dbReference type="EMBL" id="QGMK01000051">
    <property type="protein sequence ID" value="TVY84825.1"/>
    <property type="molecule type" value="Genomic_DNA"/>
</dbReference>
<dbReference type="AlphaFoldDB" id="A0A8T9CG99"/>
<dbReference type="FunFam" id="3.40.605.10:FF:000007">
    <property type="entry name" value="NAD/NADP-dependent betaine aldehyde dehydrogenase"/>
    <property type="match status" value="1"/>
</dbReference>
<organism evidence="8 9">
    <name type="scientific">Lachnellula suecica</name>
    <dbReference type="NCBI Taxonomy" id="602035"/>
    <lineage>
        <taxon>Eukaryota</taxon>
        <taxon>Fungi</taxon>
        <taxon>Dikarya</taxon>
        <taxon>Ascomycota</taxon>
        <taxon>Pezizomycotina</taxon>
        <taxon>Leotiomycetes</taxon>
        <taxon>Helotiales</taxon>
        <taxon>Lachnaceae</taxon>
        <taxon>Lachnellula</taxon>
    </lineage>
</organism>
<evidence type="ECO:0000256" key="1">
    <source>
        <dbReference type="ARBA" id="ARBA00009986"/>
    </source>
</evidence>
<evidence type="ECO:0000256" key="2">
    <source>
        <dbReference type="ARBA" id="ARBA00023002"/>
    </source>
</evidence>